<dbReference type="SUPFAM" id="SSF47226">
    <property type="entry name" value="Histidine-containing phosphotransfer domain, HPT domain"/>
    <property type="match status" value="1"/>
</dbReference>
<dbReference type="Gene3D" id="3.30.450.20">
    <property type="entry name" value="PAS domain"/>
    <property type="match status" value="3"/>
</dbReference>
<dbReference type="RefSeq" id="WP_379733772.1">
    <property type="nucleotide sequence ID" value="NZ_JBHRVV010000001.1"/>
</dbReference>
<keyword evidence="13" id="KW-1185">Reference proteome</keyword>
<feature type="domain" description="PAS" evidence="10">
    <location>
        <begin position="638"/>
        <end position="691"/>
    </location>
</feature>
<dbReference type="SUPFAM" id="SSF52172">
    <property type="entry name" value="CheY-like"/>
    <property type="match status" value="2"/>
</dbReference>
<dbReference type="InterPro" id="IPR035965">
    <property type="entry name" value="PAS-like_dom_sf"/>
</dbReference>
<evidence type="ECO:0000313" key="12">
    <source>
        <dbReference type="EMBL" id="MFC3457480.1"/>
    </source>
</evidence>
<comment type="catalytic activity">
    <reaction evidence="1">
        <text>ATP + protein L-histidine = ADP + protein N-phospho-L-histidine.</text>
        <dbReference type="EC" id="2.7.13.3"/>
    </reaction>
</comment>
<dbReference type="Gene3D" id="3.30.565.10">
    <property type="entry name" value="Histidine kinase-like ATPase, C-terminal domain"/>
    <property type="match status" value="1"/>
</dbReference>
<dbReference type="InterPro" id="IPR003594">
    <property type="entry name" value="HATPase_dom"/>
</dbReference>
<feature type="domain" description="Response regulatory" evidence="9">
    <location>
        <begin position="1161"/>
        <end position="1283"/>
    </location>
</feature>
<dbReference type="SUPFAM" id="SSF55785">
    <property type="entry name" value="PYP-like sensor domain (PAS domain)"/>
    <property type="match status" value="3"/>
</dbReference>
<evidence type="ECO:0000259" key="11">
    <source>
        <dbReference type="PROSITE" id="PS50894"/>
    </source>
</evidence>
<dbReference type="InterPro" id="IPR005467">
    <property type="entry name" value="His_kinase_dom"/>
</dbReference>
<dbReference type="InterPro" id="IPR036641">
    <property type="entry name" value="HPT_dom_sf"/>
</dbReference>
<dbReference type="EC" id="2.7.13.3" evidence="2"/>
<dbReference type="PRINTS" id="PR00344">
    <property type="entry name" value="BCTRLSENSOR"/>
</dbReference>
<dbReference type="PROSITE" id="PS50894">
    <property type="entry name" value="HPT"/>
    <property type="match status" value="1"/>
</dbReference>
<protein>
    <recommendedName>
        <fullName evidence="2">histidine kinase</fullName>
        <ecNumber evidence="2">2.7.13.3</ecNumber>
    </recommendedName>
</protein>
<dbReference type="Gene3D" id="1.20.120.160">
    <property type="entry name" value="HPT domain"/>
    <property type="match status" value="1"/>
</dbReference>
<name>A0ABV7PH48_9BURK</name>
<dbReference type="CDD" id="cd00088">
    <property type="entry name" value="HPT"/>
    <property type="match status" value="1"/>
</dbReference>
<dbReference type="CDD" id="cd16922">
    <property type="entry name" value="HATPase_EvgS-ArcB-TorS-like"/>
    <property type="match status" value="1"/>
</dbReference>
<dbReference type="SMART" id="SM00448">
    <property type="entry name" value="REC"/>
    <property type="match status" value="2"/>
</dbReference>
<feature type="modified residue" description="Phosphohistidine" evidence="5">
    <location>
        <position position="1372"/>
    </location>
</feature>
<dbReference type="Pfam" id="PF13426">
    <property type="entry name" value="PAS_9"/>
    <property type="match status" value="1"/>
</dbReference>
<dbReference type="PROSITE" id="PS50109">
    <property type="entry name" value="HIS_KIN"/>
    <property type="match status" value="1"/>
</dbReference>
<dbReference type="EMBL" id="JBHRVV010000001">
    <property type="protein sequence ID" value="MFC3457480.1"/>
    <property type="molecule type" value="Genomic_DNA"/>
</dbReference>
<evidence type="ECO:0000259" key="10">
    <source>
        <dbReference type="PROSITE" id="PS50112"/>
    </source>
</evidence>
<reference evidence="13" key="1">
    <citation type="journal article" date="2019" name="Int. J. Syst. Evol. Microbiol.">
        <title>The Global Catalogue of Microorganisms (GCM) 10K type strain sequencing project: providing services to taxonomists for standard genome sequencing and annotation.</title>
        <authorList>
            <consortium name="The Broad Institute Genomics Platform"/>
            <consortium name="The Broad Institute Genome Sequencing Center for Infectious Disease"/>
            <person name="Wu L."/>
            <person name="Ma J."/>
        </authorList>
    </citation>
    <scope>NUCLEOTIDE SEQUENCE [LARGE SCALE GENOMIC DNA]</scope>
    <source>
        <strain evidence="13">CCM 7480</strain>
    </source>
</reference>
<evidence type="ECO:0000256" key="4">
    <source>
        <dbReference type="ARBA" id="ARBA00023012"/>
    </source>
</evidence>
<dbReference type="InterPro" id="IPR013656">
    <property type="entry name" value="PAS_4"/>
</dbReference>
<dbReference type="PANTHER" id="PTHR45339">
    <property type="entry name" value="HYBRID SIGNAL TRANSDUCTION HISTIDINE KINASE J"/>
    <property type="match status" value="1"/>
</dbReference>
<dbReference type="NCBIfam" id="TIGR00229">
    <property type="entry name" value="sensory_box"/>
    <property type="match status" value="1"/>
</dbReference>
<dbReference type="PANTHER" id="PTHR45339:SF3">
    <property type="entry name" value="HISTIDINE KINASE"/>
    <property type="match status" value="1"/>
</dbReference>
<dbReference type="SMART" id="SM00387">
    <property type="entry name" value="HATPase_c"/>
    <property type="match status" value="1"/>
</dbReference>
<dbReference type="SMART" id="SM00388">
    <property type="entry name" value="HisKA"/>
    <property type="match status" value="1"/>
</dbReference>
<evidence type="ECO:0000256" key="1">
    <source>
        <dbReference type="ARBA" id="ARBA00000085"/>
    </source>
</evidence>
<dbReference type="Pfam" id="PF08448">
    <property type="entry name" value="PAS_4"/>
    <property type="match status" value="2"/>
</dbReference>
<evidence type="ECO:0000313" key="13">
    <source>
        <dbReference type="Proteomes" id="UP001595665"/>
    </source>
</evidence>
<dbReference type="Pfam" id="PF00072">
    <property type="entry name" value="Response_reg"/>
    <property type="match status" value="2"/>
</dbReference>
<dbReference type="InterPro" id="IPR011006">
    <property type="entry name" value="CheY-like_superfamily"/>
</dbReference>
<dbReference type="SUPFAM" id="SSF47384">
    <property type="entry name" value="Homodimeric domain of signal transducing histidine kinase"/>
    <property type="match status" value="1"/>
</dbReference>
<dbReference type="Gene3D" id="3.40.50.2300">
    <property type="match status" value="2"/>
</dbReference>
<comment type="caution">
    <text evidence="12">The sequence shown here is derived from an EMBL/GenBank/DDBJ whole genome shotgun (WGS) entry which is preliminary data.</text>
</comment>
<dbReference type="Gene3D" id="1.10.287.130">
    <property type="match status" value="1"/>
</dbReference>
<dbReference type="Pfam" id="PF02518">
    <property type="entry name" value="HATPase_c"/>
    <property type="match status" value="1"/>
</dbReference>
<dbReference type="CDD" id="cd18774">
    <property type="entry name" value="PDC2_HK_sensor"/>
    <property type="match status" value="1"/>
</dbReference>
<dbReference type="Pfam" id="PF01627">
    <property type="entry name" value="Hpt"/>
    <property type="match status" value="1"/>
</dbReference>
<dbReference type="InterPro" id="IPR036097">
    <property type="entry name" value="HisK_dim/P_sf"/>
</dbReference>
<feature type="compositionally biased region" description="Low complexity" evidence="7">
    <location>
        <begin position="1289"/>
        <end position="1303"/>
    </location>
</feature>
<dbReference type="InterPro" id="IPR004358">
    <property type="entry name" value="Sig_transdc_His_kin-like_C"/>
</dbReference>
<dbReference type="InterPro" id="IPR008207">
    <property type="entry name" value="Sig_transdc_His_kin_Hpt_dom"/>
</dbReference>
<dbReference type="InterPro" id="IPR000014">
    <property type="entry name" value="PAS"/>
</dbReference>
<dbReference type="InterPro" id="IPR036890">
    <property type="entry name" value="HATPase_C_sf"/>
</dbReference>
<keyword evidence="3 6" id="KW-0597">Phosphoprotein</keyword>
<feature type="modified residue" description="4-aspartylphosphate" evidence="6">
    <location>
        <position position="1072"/>
    </location>
</feature>
<feature type="modified residue" description="4-aspartylphosphate" evidence="6">
    <location>
        <position position="1212"/>
    </location>
</feature>
<dbReference type="InterPro" id="IPR001789">
    <property type="entry name" value="Sig_transdc_resp-reg_receiver"/>
</dbReference>
<feature type="domain" description="Histidine kinase" evidence="8">
    <location>
        <begin position="788"/>
        <end position="1009"/>
    </location>
</feature>
<dbReference type="SUPFAM" id="SSF55874">
    <property type="entry name" value="ATPase domain of HSP90 chaperone/DNA topoisomerase II/histidine kinase"/>
    <property type="match status" value="1"/>
</dbReference>
<dbReference type="CDD" id="cd00082">
    <property type="entry name" value="HisKA"/>
    <property type="match status" value="1"/>
</dbReference>
<feature type="domain" description="HPt" evidence="11">
    <location>
        <begin position="1333"/>
        <end position="1430"/>
    </location>
</feature>
<gene>
    <name evidence="12" type="ORF">ACFOPH_04380</name>
</gene>
<dbReference type="Pfam" id="PF00512">
    <property type="entry name" value="HisKA"/>
    <property type="match status" value="1"/>
</dbReference>
<evidence type="ECO:0000256" key="6">
    <source>
        <dbReference type="PROSITE-ProRule" id="PRU00169"/>
    </source>
</evidence>
<dbReference type="CDD" id="cd17546">
    <property type="entry name" value="REC_hyHK_CKI1_RcsC-like"/>
    <property type="match status" value="1"/>
</dbReference>
<dbReference type="SMART" id="SM00091">
    <property type="entry name" value="PAS"/>
    <property type="match status" value="3"/>
</dbReference>
<feature type="domain" description="Response regulatory" evidence="9">
    <location>
        <begin position="1022"/>
        <end position="1140"/>
    </location>
</feature>
<evidence type="ECO:0000256" key="3">
    <source>
        <dbReference type="ARBA" id="ARBA00022553"/>
    </source>
</evidence>
<dbReference type="Proteomes" id="UP001595665">
    <property type="component" value="Unassembled WGS sequence"/>
</dbReference>
<dbReference type="PROSITE" id="PS50112">
    <property type="entry name" value="PAS"/>
    <property type="match status" value="1"/>
</dbReference>
<evidence type="ECO:0000256" key="2">
    <source>
        <dbReference type="ARBA" id="ARBA00012438"/>
    </source>
</evidence>
<dbReference type="CDD" id="cd00130">
    <property type="entry name" value="PAS"/>
    <property type="match status" value="2"/>
</dbReference>
<evidence type="ECO:0000256" key="7">
    <source>
        <dbReference type="SAM" id="MobiDB-lite"/>
    </source>
</evidence>
<feature type="region of interest" description="Disordered" evidence="7">
    <location>
        <begin position="1283"/>
        <end position="1303"/>
    </location>
</feature>
<proteinExistence type="predicted"/>
<sequence>MPLFRRTSLPSIRSKLFVLVFASVLPIVFGYIAFVRDAGQREREHVARDAATVARALVAALDRELESAESAARVAAAWPTLDARSLGEFHAHARELLRPEFPAHAFVLSGPDGEPLLSTRIPFGSPLPPGGNGASVRKVFERGDAVTSGLYSPGPGQARVVSADVPVWRGGKVAYVLSAELRPRRIGDLLGAQQLPPGWVAEVFDNHGLVVARNLDQSRHLGGRMNAALRAALETSPEGAVRLAGQPGEPDWYSVYSRSGKHGWTVAVTYPEDAARELLGNTLPATVAGSAALLGLGLLLAWGIGGTIARSVQQLGEPAAALGRGEPLRLAPPTIRETAVVADALRQVEGELLRYRSHLESLVADRTAELERLHARVETVYATAPVGLCFVDRDLRFVMINDYLAAINAVPAEDHIGHTLPELLGEVGVAFEEAYRRVRDTRRPLRDIESTGAVPARPGVMRSWLASYYPVFGPARELVGINAVVIDITERKLLEQQNRDNEEMFRVLFEASGDAQTLIAYNANFVNANPAAATLFGFDDTDDLLTLTPAGVSPEFQPNGRPSAEMATEKMREALDLGGTQFEWVHRRRDGSNFHADIKLTRLDIGGRGMMQATIRDISARVAADAALRASGAQLRQRERFIRTVTDNLPALVSYWDADGRLRFANRPCLAWIGLRERDAIGRLAEELIPPAYNERFAPYFAGVLTGVPQRFECELPPKEKAPAGAPEGEPVHVWGSYLPDVDRQGRVRGAYKLHMNVTDLKRTEGRLVQALREAEQASRAKNEFLGNMSHEIRTPMNAIMGLARLLEEAPLGRRERGHVAHMKTAATSLLGLLNDLLDYSRIESGQLALEHVAFRLDGVLQSIANLSAPGAWAKGLEPVFAVDPGVPEQLLGDPMRLEQVLLNLVGNAVKFTERGEVVLAVELAERTDSTVRLRFAVRDTGIGIAPEVQQRMFEPFSQGDSSTSRKYGGAGLGLSIARRLAGLMGGELGVESRPGAGASFHVELAFGVAEAAAPAGAERLRVLVVDDNPSASAALRCALAGFGWEVACAAGGLEALALLRAGPRFDLAFFDAAMPELDGITLLAYARADAAIDLPPAALLAADPEKERLAALSGDLALDAVLGKPFTRAALRETVAELRGGVNQVAAPATPLAARLAGLRVLVVEDNPINQEVANYVLVHAGATVDLAANGRIALSMLAEPGARYDAVLMDLQMPVMNGFEASAAIRAMGATDAGGAALPIVAMSANAMEEDRRRALAAGMDEHLAKPIDVDELVATLERVTGGSRGGSRASGSSGSSGEHRAAPALLAGVPAVPLLPGIDLKATLPRFGGSYAAFAAVFRRFALTQGEAVNEISAQLAQGDRQGATRVAHRLRGVAANLGADDVAARALQLEQALRGADDAQLALRLADLEAAMVQVAEIARELAPAAPEPGPETQALPDSVRAAALAELLELLQNNNMKAMSAYDALRPALAGMLAPAESAALQEAVGTLRFEQAARQVRAILVAKGDS</sequence>
<evidence type="ECO:0000259" key="8">
    <source>
        <dbReference type="PROSITE" id="PS50109"/>
    </source>
</evidence>
<organism evidence="12 13">
    <name type="scientific">Massilia haematophila</name>
    <dbReference type="NCBI Taxonomy" id="457923"/>
    <lineage>
        <taxon>Bacteria</taxon>
        <taxon>Pseudomonadati</taxon>
        <taxon>Pseudomonadota</taxon>
        <taxon>Betaproteobacteria</taxon>
        <taxon>Burkholderiales</taxon>
        <taxon>Oxalobacteraceae</taxon>
        <taxon>Telluria group</taxon>
        <taxon>Massilia</taxon>
    </lineage>
</organism>
<evidence type="ECO:0000259" key="9">
    <source>
        <dbReference type="PROSITE" id="PS50110"/>
    </source>
</evidence>
<keyword evidence="4" id="KW-0902">Two-component regulatory system</keyword>
<accession>A0ABV7PH48</accession>
<evidence type="ECO:0000256" key="5">
    <source>
        <dbReference type="PROSITE-ProRule" id="PRU00110"/>
    </source>
</evidence>
<dbReference type="PROSITE" id="PS50110">
    <property type="entry name" value="RESPONSE_REGULATORY"/>
    <property type="match status" value="2"/>
</dbReference>
<dbReference type="InterPro" id="IPR003661">
    <property type="entry name" value="HisK_dim/P_dom"/>
</dbReference>